<dbReference type="InterPro" id="IPR050447">
    <property type="entry name" value="Erg6_SMT_methyltransf"/>
</dbReference>
<dbReference type="InterPro" id="IPR013216">
    <property type="entry name" value="Methyltransf_11"/>
</dbReference>
<evidence type="ECO:0000259" key="2">
    <source>
        <dbReference type="Pfam" id="PF08241"/>
    </source>
</evidence>
<reference evidence="3 4" key="1">
    <citation type="submission" date="2019-02" db="EMBL/GenBank/DDBJ databases">
        <authorList>
            <consortium name="Pathogen Informatics"/>
        </authorList>
    </citation>
    <scope>NUCLEOTIDE SEQUENCE [LARGE SCALE GENOMIC DNA]</scope>
    <source>
        <strain evidence="3 4">3012STDY7089603</strain>
    </source>
</reference>
<dbReference type="GO" id="GO:0032259">
    <property type="term" value="P:methylation"/>
    <property type="evidence" value="ECO:0007669"/>
    <property type="project" value="UniProtKB-KW"/>
</dbReference>
<evidence type="ECO:0000313" key="4">
    <source>
        <dbReference type="Proteomes" id="UP000377798"/>
    </source>
</evidence>
<dbReference type="Proteomes" id="UP000377798">
    <property type="component" value="Unassembled WGS sequence"/>
</dbReference>
<dbReference type="RefSeq" id="WP_131749963.1">
    <property type="nucleotide sequence ID" value="NZ_CAACYI010000001.1"/>
</dbReference>
<dbReference type="AlphaFoldDB" id="A0A8H2QZ18"/>
<dbReference type="InterPro" id="IPR029063">
    <property type="entry name" value="SAM-dependent_MTases_sf"/>
</dbReference>
<sequence>MFKRFFENVIKPKDNFGGRLMLKSMNKGHEKLAGWGRSFLQVNPGDRVLDLGCGGGRNIEYFLSKTDRVYGLDYSKTSVEVASNLNKEAIRDGRCQILEGHAKKIPFADGSMDLVTAFETIYFWNPLDECFREIYRVLKEDGQFFICNEAASPDQENIKKWVDMLKFEVYLPEDLTIRLSKIGFSCQYHVDKKGQLAFLARKQGKK</sequence>
<dbReference type="Pfam" id="PF08241">
    <property type="entry name" value="Methyltransf_11"/>
    <property type="match status" value="1"/>
</dbReference>
<dbReference type="EMBL" id="CAACYI010000001">
    <property type="protein sequence ID" value="VFB17442.1"/>
    <property type="molecule type" value="Genomic_DNA"/>
</dbReference>
<comment type="caution">
    <text evidence="3">The sequence shown here is derived from an EMBL/GenBank/DDBJ whole genome shotgun (WGS) entry which is preliminary data.</text>
</comment>
<keyword evidence="4" id="KW-1185">Reference proteome</keyword>
<accession>A0A8H2QZ18</accession>
<gene>
    <name evidence="3" type="primary">ycgJ</name>
    <name evidence="3" type="ORF">NCTC13150_02035</name>
</gene>
<feature type="domain" description="Methyltransferase type 11" evidence="2">
    <location>
        <begin position="49"/>
        <end position="146"/>
    </location>
</feature>
<dbReference type="GO" id="GO:0003838">
    <property type="term" value="F:sterol 24-C-methyltransferase activity"/>
    <property type="evidence" value="ECO:0007669"/>
    <property type="project" value="TreeGrafter"/>
</dbReference>
<dbReference type="SUPFAM" id="SSF53335">
    <property type="entry name" value="S-adenosyl-L-methionine-dependent methyltransferases"/>
    <property type="match status" value="1"/>
</dbReference>
<organism evidence="3 4">
    <name type="scientific">Urinicoccus massiliensis</name>
    <dbReference type="NCBI Taxonomy" id="1723382"/>
    <lineage>
        <taxon>Bacteria</taxon>
        <taxon>Bacillati</taxon>
        <taxon>Bacillota</taxon>
        <taxon>Tissierellia</taxon>
        <taxon>Tissierellales</taxon>
        <taxon>Peptoniphilaceae</taxon>
        <taxon>Urinicoccus</taxon>
    </lineage>
</organism>
<dbReference type="Gene3D" id="3.40.50.150">
    <property type="entry name" value="Vaccinia Virus protein VP39"/>
    <property type="match status" value="1"/>
</dbReference>
<keyword evidence="3" id="KW-0489">Methyltransferase</keyword>
<dbReference type="CDD" id="cd02440">
    <property type="entry name" value="AdoMet_MTases"/>
    <property type="match status" value="1"/>
</dbReference>
<evidence type="ECO:0000256" key="1">
    <source>
        <dbReference type="ARBA" id="ARBA00022679"/>
    </source>
</evidence>
<evidence type="ECO:0000313" key="3">
    <source>
        <dbReference type="EMBL" id="VFB17442.1"/>
    </source>
</evidence>
<name>A0A8H2QZ18_9FIRM</name>
<dbReference type="PANTHER" id="PTHR44068">
    <property type="entry name" value="ZGC:194242"/>
    <property type="match status" value="1"/>
</dbReference>
<protein>
    <submittedName>
        <fullName evidence="3">Uncharacterized methyltransferase ycgJ</fullName>
        <ecNumber evidence="3">2.1.1.-</ecNumber>
    </submittedName>
</protein>
<dbReference type="EC" id="2.1.1.-" evidence="3"/>
<dbReference type="GO" id="GO:0016126">
    <property type="term" value="P:sterol biosynthetic process"/>
    <property type="evidence" value="ECO:0007669"/>
    <property type="project" value="TreeGrafter"/>
</dbReference>
<keyword evidence="1 3" id="KW-0808">Transferase</keyword>
<dbReference type="PANTHER" id="PTHR44068:SF1">
    <property type="entry name" value="HYPOTHETICAL LOC100005854"/>
    <property type="match status" value="1"/>
</dbReference>
<proteinExistence type="predicted"/>